<dbReference type="PANTHER" id="PTHR15739">
    <property type="entry name" value="ZINC FINGER PROTEIN"/>
    <property type="match status" value="1"/>
</dbReference>
<evidence type="ECO:0000256" key="1">
    <source>
        <dbReference type="ARBA" id="ARBA00022553"/>
    </source>
</evidence>
<reference evidence="6" key="3">
    <citation type="submission" date="2025-09" db="UniProtKB">
        <authorList>
            <consortium name="Ensembl"/>
        </authorList>
    </citation>
    <scope>IDENTIFICATION</scope>
</reference>
<reference evidence="6" key="2">
    <citation type="submission" date="2025-08" db="UniProtKB">
        <authorList>
            <consortium name="Ensembl"/>
        </authorList>
    </citation>
    <scope>IDENTIFICATION</scope>
</reference>
<dbReference type="GO" id="GO:0010975">
    <property type="term" value="P:regulation of neuron projection development"/>
    <property type="evidence" value="ECO:0007669"/>
    <property type="project" value="TreeGrafter"/>
</dbReference>
<dbReference type="GeneID" id="105010538"/>
<accession>A0AAY5KL76</accession>
<dbReference type="InterPro" id="IPR057038">
    <property type="entry name" value="FBX41/ZN365_Znf-C2H2"/>
</dbReference>
<dbReference type="PANTHER" id="PTHR15739:SF2">
    <property type="entry name" value="PROTEIN ZNF365"/>
    <property type="match status" value="1"/>
</dbReference>
<keyword evidence="2 3" id="KW-0175">Coiled coil</keyword>
<feature type="coiled-coil region" evidence="3">
    <location>
        <begin position="238"/>
        <end position="265"/>
    </location>
</feature>
<feature type="region of interest" description="Disordered" evidence="4">
    <location>
        <begin position="110"/>
        <end position="132"/>
    </location>
</feature>
<evidence type="ECO:0000256" key="2">
    <source>
        <dbReference type="ARBA" id="ARBA00023054"/>
    </source>
</evidence>
<evidence type="ECO:0000259" key="5">
    <source>
        <dbReference type="Pfam" id="PF23165"/>
    </source>
</evidence>
<reference evidence="6 7" key="1">
    <citation type="submission" date="2020-02" db="EMBL/GenBank/DDBJ databases">
        <title>Esox lucius (northern pike) genome, fEsoLuc1, primary haplotype.</title>
        <authorList>
            <person name="Myers G."/>
            <person name="Karagic N."/>
            <person name="Meyer A."/>
            <person name="Pippel M."/>
            <person name="Reichard M."/>
            <person name="Winkler S."/>
            <person name="Tracey A."/>
            <person name="Sims Y."/>
            <person name="Howe K."/>
            <person name="Rhie A."/>
            <person name="Formenti G."/>
            <person name="Durbin R."/>
            <person name="Fedrigo O."/>
            <person name="Jarvis E.D."/>
        </authorList>
    </citation>
    <scope>NUCLEOTIDE SEQUENCE [LARGE SCALE GENOMIC DNA]</scope>
</reference>
<dbReference type="InterPro" id="IPR052283">
    <property type="entry name" value="GenomicStab_NeuMorph_Reg"/>
</dbReference>
<dbReference type="GO" id="GO:0000723">
    <property type="term" value="P:telomere maintenance"/>
    <property type="evidence" value="ECO:0007669"/>
    <property type="project" value="TreeGrafter"/>
</dbReference>
<dbReference type="Pfam" id="PF23165">
    <property type="entry name" value="zf-C2H2_FBX41"/>
    <property type="match status" value="1"/>
</dbReference>
<dbReference type="GO" id="GO:0010569">
    <property type="term" value="P:regulation of double-strand break repair via homologous recombination"/>
    <property type="evidence" value="ECO:0007669"/>
    <property type="project" value="TreeGrafter"/>
</dbReference>
<dbReference type="GeneTree" id="ENSGT00530000063713"/>
<evidence type="ECO:0000313" key="7">
    <source>
        <dbReference type="Proteomes" id="UP000265140"/>
    </source>
</evidence>
<keyword evidence="1" id="KW-0597">Phosphoprotein</keyword>
<dbReference type="Proteomes" id="UP000265140">
    <property type="component" value="Chromosome 6"/>
</dbReference>
<gene>
    <name evidence="6" type="primary">ZNF365</name>
</gene>
<evidence type="ECO:0000313" key="6">
    <source>
        <dbReference type="Ensembl" id="ENSELUP00000087187.1"/>
    </source>
</evidence>
<dbReference type="AlphaFoldDB" id="A0AAY5KL76"/>
<name>A0AAY5KL76_ESOLU</name>
<feature type="region of interest" description="Disordered" evidence="4">
    <location>
        <begin position="382"/>
        <end position="418"/>
    </location>
</feature>
<organism evidence="6 7">
    <name type="scientific">Esox lucius</name>
    <name type="common">Northern pike</name>
    <dbReference type="NCBI Taxonomy" id="8010"/>
    <lineage>
        <taxon>Eukaryota</taxon>
        <taxon>Metazoa</taxon>
        <taxon>Chordata</taxon>
        <taxon>Craniata</taxon>
        <taxon>Vertebrata</taxon>
        <taxon>Euteleostomi</taxon>
        <taxon>Actinopterygii</taxon>
        <taxon>Neopterygii</taxon>
        <taxon>Teleostei</taxon>
        <taxon>Protacanthopterygii</taxon>
        <taxon>Esociformes</taxon>
        <taxon>Esocidae</taxon>
        <taxon>Esox</taxon>
    </lineage>
</organism>
<feature type="domain" description="FBX41/ZN365 C2H2-type zinc finger" evidence="5">
    <location>
        <begin position="36"/>
        <end position="65"/>
    </location>
</feature>
<keyword evidence="7" id="KW-1185">Reference proteome</keyword>
<proteinExistence type="predicted"/>
<evidence type="ECO:0000256" key="4">
    <source>
        <dbReference type="SAM" id="MobiDB-lite"/>
    </source>
</evidence>
<protein>
    <recommendedName>
        <fullName evidence="5">FBX41/ZN365 C2H2-type zinc finger domain-containing protein</fullName>
    </recommendedName>
</protein>
<feature type="compositionally biased region" description="Acidic residues" evidence="4">
    <location>
        <begin position="121"/>
        <end position="130"/>
    </location>
</feature>
<dbReference type="GO" id="GO:0110026">
    <property type="term" value="P:regulation of DNA strand resection involved in replication fork processing"/>
    <property type="evidence" value="ECO:0007669"/>
    <property type="project" value="TreeGrafter"/>
</dbReference>
<dbReference type="RefSeq" id="XP_010868173.2">
    <property type="nucleotide sequence ID" value="XM_010869871.4"/>
</dbReference>
<sequence length="418" mass="48045">MQIQVVGEMQQRVCSRSTSLFTENGHECGAPADPELPFRCSRCGEHERFRSLSSLRAHLEYSHNYYHTMHELRLPTSRGHSHPERVLHVRSLSDTRGVNSCMERCRRHSVGTQAAEKMQTEDDEEEGASEDDLKFRKCSPVKTNIPLPLPLDNPTEPGSETEVVSQKWSICAGEVSVRRRLTNVLRAADSTMQRRLHRISRELAQTDTELQCERAHSQHLAQERQEVHERERALSRQVDMAVMVIATLKEQLNNSENELERREQEVITIQNFLEAAAQHEICGKVRIQHFIENLLKRIALAERLLEYYQISPSPPNYNDYMQQTAENGSHRITKSRCSFPADEKHPHSLMLPPPYITLGSAGFQLSQSCPQEGRKYHSQLGRAFPNAPRERMGASGCFRPDRRDEVWTQRQRSAGFED</sequence>
<evidence type="ECO:0000256" key="3">
    <source>
        <dbReference type="SAM" id="Coils"/>
    </source>
</evidence>
<dbReference type="Ensembl" id="ENSELUT00000093849.1">
    <property type="protein sequence ID" value="ENSELUP00000087187.1"/>
    <property type="gene ID" value="ENSELUG00000005259.3"/>
</dbReference>